<comment type="caution">
    <text evidence="1">The sequence shown here is derived from an EMBL/GenBank/DDBJ whole genome shotgun (WGS) entry which is preliminary data.</text>
</comment>
<dbReference type="InterPro" id="IPR015947">
    <property type="entry name" value="PUA-like_sf"/>
</dbReference>
<name>A0ABU1FSF1_9MICC</name>
<protein>
    <recommendedName>
        <fullName evidence="3">Protein NO VEIN C-terminal domain-containing protein</fullName>
    </recommendedName>
</protein>
<evidence type="ECO:0008006" key="3">
    <source>
        <dbReference type="Google" id="ProtNLM"/>
    </source>
</evidence>
<reference evidence="2" key="1">
    <citation type="submission" date="2023-07" db="EMBL/GenBank/DDBJ databases">
        <title>Description of three actinobacteria isolated from air of manufacturing shop in a pharmaceutical factory.</title>
        <authorList>
            <person name="Zhang D.-F."/>
        </authorList>
    </citation>
    <scope>NUCLEOTIDE SEQUENCE [LARGE SCALE GENOMIC DNA]</scope>
    <source>
        <strain evidence="2">CCTCC AB 207010</strain>
    </source>
</reference>
<sequence length="273" mass="30704">MPINNWWESDDSERYWMEITDRQDLGADLKAPQRDSRNKETWSYTLVSYAQPGDVVFHWHKHFAGEPALVGWSEVVGPLLEKPITWQAKGAAGRARRAPITGPGWLVPLQNYTEFATPLTRTALQDRRQQILDILADLEKRADGPVYAPFQNYGGKELRAQQGYLAKFPAALVPVLLGITHQTPDLAKAHKEPTPVPPNSGQGYISDAARRAAIEQYAVKLARDHYTRLGADQIEELGKPYDLRVILNDEERHVEVKGATGIVKRPRFDAASF</sequence>
<accession>A0ABU1FSF1</accession>
<dbReference type="Proteomes" id="UP001260872">
    <property type="component" value="Unassembled WGS sequence"/>
</dbReference>
<dbReference type="EMBL" id="JAVKGT010000011">
    <property type="protein sequence ID" value="MDR5711591.1"/>
    <property type="molecule type" value="Genomic_DNA"/>
</dbReference>
<gene>
    <name evidence="1" type="ORF">RH857_05520</name>
</gene>
<proteinExistence type="predicted"/>
<dbReference type="SUPFAM" id="SSF88697">
    <property type="entry name" value="PUA domain-like"/>
    <property type="match status" value="1"/>
</dbReference>
<evidence type="ECO:0000313" key="2">
    <source>
        <dbReference type="Proteomes" id="UP001260872"/>
    </source>
</evidence>
<dbReference type="RefSeq" id="WP_310536974.1">
    <property type="nucleotide sequence ID" value="NZ_BAAAOC010000009.1"/>
</dbReference>
<evidence type="ECO:0000313" key="1">
    <source>
        <dbReference type="EMBL" id="MDR5711591.1"/>
    </source>
</evidence>
<keyword evidence="2" id="KW-1185">Reference proteome</keyword>
<organism evidence="1 2">
    <name type="scientific">Nesterenkonia flava</name>
    <dbReference type="NCBI Taxonomy" id="469799"/>
    <lineage>
        <taxon>Bacteria</taxon>
        <taxon>Bacillati</taxon>
        <taxon>Actinomycetota</taxon>
        <taxon>Actinomycetes</taxon>
        <taxon>Micrococcales</taxon>
        <taxon>Micrococcaceae</taxon>
        <taxon>Nesterenkonia</taxon>
    </lineage>
</organism>